<dbReference type="CDD" id="cd16987">
    <property type="entry name" value="ANTH_N_AP180_plant"/>
    <property type="match status" value="1"/>
</dbReference>
<dbReference type="GO" id="GO:0005545">
    <property type="term" value="F:1-phosphatidylinositol binding"/>
    <property type="evidence" value="ECO:0007669"/>
    <property type="project" value="TreeGrafter"/>
</dbReference>
<dbReference type="InterPro" id="IPR048050">
    <property type="entry name" value="ANTH_N_plant"/>
</dbReference>
<name>A0A164ZKX7_DAUCS</name>
<dbReference type="PROSITE" id="PS50942">
    <property type="entry name" value="ENTH"/>
    <property type="match status" value="1"/>
</dbReference>
<dbReference type="InterPro" id="IPR011417">
    <property type="entry name" value="ANTH_dom"/>
</dbReference>
<keyword evidence="5" id="KW-0333">Golgi apparatus</keyword>
<dbReference type="GO" id="GO:0072583">
    <property type="term" value="P:clathrin-dependent endocytosis"/>
    <property type="evidence" value="ECO:0007669"/>
    <property type="project" value="InterPro"/>
</dbReference>
<dbReference type="AlphaFoldDB" id="A0A164ZKX7"/>
<dbReference type="GO" id="GO:0006900">
    <property type="term" value="P:vesicle budding from membrane"/>
    <property type="evidence" value="ECO:0007669"/>
    <property type="project" value="TreeGrafter"/>
</dbReference>
<dbReference type="EMBL" id="CP093347">
    <property type="protein sequence ID" value="WOH02700.1"/>
    <property type="molecule type" value="Genomic_DNA"/>
</dbReference>
<dbReference type="InterPro" id="IPR045192">
    <property type="entry name" value="AP180-like"/>
</dbReference>
<dbReference type="SUPFAM" id="SSF48464">
    <property type="entry name" value="ENTH/VHS domain"/>
    <property type="match status" value="1"/>
</dbReference>
<evidence type="ECO:0000256" key="3">
    <source>
        <dbReference type="ARBA" id="ARBA00004600"/>
    </source>
</evidence>
<dbReference type="GO" id="GO:0000149">
    <property type="term" value="F:SNARE binding"/>
    <property type="evidence" value="ECO:0007669"/>
    <property type="project" value="TreeGrafter"/>
</dbReference>
<reference evidence="9" key="1">
    <citation type="journal article" date="2016" name="Nat. Genet.">
        <title>A high-quality carrot genome assembly provides new insights into carotenoid accumulation and asterid genome evolution.</title>
        <authorList>
            <person name="Iorizzo M."/>
            <person name="Ellison S."/>
            <person name="Senalik D."/>
            <person name="Zeng P."/>
            <person name="Satapoomin P."/>
            <person name="Huang J."/>
            <person name="Bowman M."/>
            <person name="Iovene M."/>
            <person name="Sanseverino W."/>
            <person name="Cavagnaro P."/>
            <person name="Yildiz M."/>
            <person name="Macko-Podgorni A."/>
            <person name="Moranska E."/>
            <person name="Grzebelus E."/>
            <person name="Grzebelus D."/>
            <person name="Ashrafi H."/>
            <person name="Zheng Z."/>
            <person name="Cheng S."/>
            <person name="Spooner D."/>
            <person name="Van Deynze A."/>
            <person name="Simon P."/>
        </authorList>
    </citation>
    <scope>NUCLEOTIDE SEQUENCE</scope>
    <source>
        <tissue evidence="9">Leaf</tissue>
    </source>
</reference>
<dbReference type="GO" id="GO:0048268">
    <property type="term" value="P:clathrin coat assembly"/>
    <property type="evidence" value="ECO:0007669"/>
    <property type="project" value="InterPro"/>
</dbReference>
<dbReference type="PANTHER" id="PTHR22951">
    <property type="entry name" value="CLATHRIN ASSEMBLY PROTEIN"/>
    <property type="match status" value="1"/>
</dbReference>
<dbReference type="PANTHER" id="PTHR22951:SF24">
    <property type="entry name" value="ENTH DOMAIN-CONTAINING PROTEIN"/>
    <property type="match status" value="1"/>
</dbReference>
<comment type="subcellular location">
    <subcellularLocation>
        <location evidence="1">Cytoplasmic vesicle</location>
        <location evidence="1">Clathrin-coated vesicle</location>
    </subcellularLocation>
    <subcellularLocation>
        <location evidence="2">Golgi apparatus</location>
    </subcellularLocation>
    <subcellularLocation>
        <location evidence="3">Membrane</location>
        <location evidence="3">Clathrin-coated pit</location>
    </subcellularLocation>
</comment>
<keyword evidence="8" id="KW-0968">Cytoplasmic vesicle</keyword>
<evidence type="ECO:0000313" key="10">
    <source>
        <dbReference type="Proteomes" id="UP000077755"/>
    </source>
</evidence>
<dbReference type="Pfam" id="PF07651">
    <property type="entry name" value="ANTH"/>
    <property type="match status" value="1"/>
</dbReference>
<gene>
    <name evidence="9" type="ORF">DCAR_0522089</name>
</gene>
<keyword evidence="10" id="KW-1185">Reference proteome</keyword>
<dbReference type="OMA" id="HEIMILV"/>
<evidence type="ECO:0000256" key="1">
    <source>
        <dbReference type="ARBA" id="ARBA00004132"/>
    </source>
</evidence>
<dbReference type="Proteomes" id="UP000077755">
    <property type="component" value="Chromosome 5"/>
</dbReference>
<evidence type="ECO:0000256" key="2">
    <source>
        <dbReference type="ARBA" id="ARBA00004555"/>
    </source>
</evidence>
<keyword evidence="7" id="KW-0168">Coated pit</keyword>
<dbReference type="InterPro" id="IPR013809">
    <property type="entry name" value="ENTH"/>
</dbReference>
<protein>
    <submittedName>
        <fullName evidence="9">Uncharacterized protein</fullName>
    </submittedName>
</protein>
<dbReference type="GO" id="GO:0005905">
    <property type="term" value="C:clathrin-coated pit"/>
    <property type="evidence" value="ECO:0007669"/>
    <property type="project" value="UniProtKB-SubCell"/>
</dbReference>
<dbReference type="FunFam" id="1.25.40.90:FF:000035">
    <property type="entry name" value="Putative clathrin assembly protein At4g40080"/>
    <property type="match status" value="1"/>
</dbReference>
<evidence type="ECO:0000256" key="4">
    <source>
        <dbReference type="ARBA" id="ARBA00022583"/>
    </source>
</evidence>
<evidence type="ECO:0000256" key="6">
    <source>
        <dbReference type="ARBA" id="ARBA00023136"/>
    </source>
</evidence>
<dbReference type="InterPro" id="IPR008942">
    <property type="entry name" value="ENTH_VHS"/>
</dbReference>
<dbReference type="Gramene" id="KZM96061">
    <property type="protein sequence ID" value="KZM96061"/>
    <property type="gene ID" value="DCAR_019303"/>
</dbReference>
<dbReference type="OrthoDB" id="44015at2759"/>
<dbReference type="GO" id="GO:0032050">
    <property type="term" value="F:clathrin heavy chain binding"/>
    <property type="evidence" value="ECO:0007669"/>
    <property type="project" value="TreeGrafter"/>
</dbReference>
<accession>A0A164ZKX7</accession>
<dbReference type="GO" id="GO:0030136">
    <property type="term" value="C:clathrin-coated vesicle"/>
    <property type="evidence" value="ECO:0007669"/>
    <property type="project" value="UniProtKB-SubCell"/>
</dbReference>
<proteinExistence type="predicted"/>
<evidence type="ECO:0000256" key="5">
    <source>
        <dbReference type="ARBA" id="ARBA00023034"/>
    </source>
</evidence>
<evidence type="ECO:0000313" key="9">
    <source>
        <dbReference type="EMBL" id="WOH02700.1"/>
    </source>
</evidence>
<dbReference type="GO" id="GO:0005546">
    <property type="term" value="F:phosphatidylinositol-4,5-bisphosphate binding"/>
    <property type="evidence" value="ECO:0007669"/>
    <property type="project" value="TreeGrafter"/>
</dbReference>
<keyword evidence="6" id="KW-0472">Membrane</keyword>
<dbReference type="Gene3D" id="1.25.40.90">
    <property type="match status" value="1"/>
</dbReference>
<reference evidence="9" key="2">
    <citation type="submission" date="2022-03" db="EMBL/GenBank/DDBJ databases">
        <title>Draft title - Genomic analysis of global carrot germplasm unveils the trajectory of domestication and the origin of high carotenoid orange carrot.</title>
        <authorList>
            <person name="Iorizzo M."/>
            <person name="Ellison S."/>
            <person name="Senalik D."/>
            <person name="Macko-Podgorni A."/>
            <person name="Grzebelus D."/>
            <person name="Bostan H."/>
            <person name="Rolling W."/>
            <person name="Curaba J."/>
            <person name="Simon P."/>
        </authorList>
    </citation>
    <scope>NUCLEOTIDE SEQUENCE</scope>
    <source>
        <tissue evidence="9">Leaf</tissue>
    </source>
</reference>
<keyword evidence="4" id="KW-0254">Endocytosis</keyword>
<evidence type="ECO:0000256" key="8">
    <source>
        <dbReference type="ARBA" id="ARBA00023329"/>
    </source>
</evidence>
<evidence type="ECO:0000256" key="7">
    <source>
        <dbReference type="ARBA" id="ARBA00023176"/>
    </source>
</evidence>
<organism evidence="9 10">
    <name type="scientific">Daucus carota subsp. sativus</name>
    <name type="common">Carrot</name>
    <dbReference type="NCBI Taxonomy" id="79200"/>
    <lineage>
        <taxon>Eukaryota</taxon>
        <taxon>Viridiplantae</taxon>
        <taxon>Streptophyta</taxon>
        <taxon>Embryophyta</taxon>
        <taxon>Tracheophyta</taxon>
        <taxon>Spermatophyta</taxon>
        <taxon>Magnoliopsida</taxon>
        <taxon>eudicotyledons</taxon>
        <taxon>Gunneridae</taxon>
        <taxon>Pentapetalae</taxon>
        <taxon>asterids</taxon>
        <taxon>campanulids</taxon>
        <taxon>Apiales</taxon>
        <taxon>Apiaceae</taxon>
        <taxon>Apioideae</taxon>
        <taxon>Scandiceae</taxon>
        <taxon>Daucinae</taxon>
        <taxon>Daucus</taxon>
        <taxon>Daucus sect. Daucus</taxon>
    </lineage>
</organism>
<dbReference type="GO" id="GO:0005794">
    <property type="term" value="C:Golgi apparatus"/>
    <property type="evidence" value="ECO:0007669"/>
    <property type="project" value="UniProtKB-SubCell"/>
</dbReference>
<sequence length="355" mass="40544">MVRKFHLRLLLGSFKDKASIIKASLSSKRRTASIRLSVIRATKRTSTSPPQHRIDAVLAFGHISRPTASACIHAIMDRAHKSRNAYVVFKSLIIIHNIITRGSFILKDQLSIYPSTGGRNYLNLSMFSDKSNVKTWEFSTWIRWYARFLELNLMTSRVLGSYLSSSSSSFTNSSNNNVKDFENLTGLLSSDLIKEIKALVDIIEEICRAPNDSSTQQNNLVYEAMKLVSEDYRSTQQKIYSRLTELEDRVKGLNSGELDELINCLKKVEESKERLVDLFVNRKRNDAFWELISQTRINFLRVKKERESVLAISESTRLDERVVAPSRMVMRLLPYGGGWMRGESTRVLALTTSTM</sequence>